<gene>
    <name evidence="2" type="ORF">A3C11_02620</name>
</gene>
<feature type="domain" description="Methyltransferase type 11" evidence="1">
    <location>
        <begin position="44"/>
        <end position="133"/>
    </location>
</feature>
<name>A0A1G2KMT3_9BACT</name>
<comment type="caution">
    <text evidence="2">The sequence shown here is derived from an EMBL/GenBank/DDBJ whole genome shotgun (WGS) entry which is preliminary data.</text>
</comment>
<dbReference type="AlphaFoldDB" id="A0A1G2KMT3"/>
<dbReference type="InterPro" id="IPR013216">
    <property type="entry name" value="Methyltransf_11"/>
</dbReference>
<dbReference type="SUPFAM" id="SSF53335">
    <property type="entry name" value="S-adenosyl-L-methionine-dependent methyltransferases"/>
    <property type="match status" value="1"/>
</dbReference>
<organism evidence="2 3">
    <name type="scientific">Candidatus Sungbacteria bacterium RIFCSPHIGHO2_02_FULL_49_12</name>
    <dbReference type="NCBI Taxonomy" id="1802271"/>
    <lineage>
        <taxon>Bacteria</taxon>
        <taxon>Candidatus Sungiibacteriota</taxon>
    </lineage>
</organism>
<dbReference type="STRING" id="1802271.A3C11_02620"/>
<dbReference type="Proteomes" id="UP000177362">
    <property type="component" value="Unassembled WGS sequence"/>
</dbReference>
<dbReference type="Gene3D" id="3.40.50.150">
    <property type="entry name" value="Vaccinia Virus protein VP39"/>
    <property type="match status" value="1"/>
</dbReference>
<dbReference type="EMBL" id="MHQJ01000038">
    <property type="protein sequence ID" value="OHA00735.1"/>
    <property type="molecule type" value="Genomic_DNA"/>
</dbReference>
<dbReference type="CDD" id="cd02440">
    <property type="entry name" value="AdoMet_MTases"/>
    <property type="match status" value="1"/>
</dbReference>
<dbReference type="PANTHER" id="PTHR43464:SF94">
    <property type="entry name" value="MALONYL-[ACYL-CARRIER PROTEIN] O-METHYLTRANSFERASE"/>
    <property type="match status" value="1"/>
</dbReference>
<reference evidence="2 3" key="1">
    <citation type="journal article" date="2016" name="Nat. Commun.">
        <title>Thousands of microbial genomes shed light on interconnected biogeochemical processes in an aquifer system.</title>
        <authorList>
            <person name="Anantharaman K."/>
            <person name="Brown C.T."/>
            <person name="Hug L.A."/>
            <person name="Sharon I."/>
            <person name="Castelle C.J."/>
            <person name="Probst A.J."/>
            <person name="Thomas B.C."/>
            <person name="Singh A."/>
            <person name="Wilkins M.J."/>
            <person name="Karaoz U."/>
            <person name="Brodie E.L."/>
            <person name="Williams K.H."/>
            <person name="Hubbard S.S."/>
            <person name="Banfield J.F."/>
        </authorList>
    </citation>
    <scope>NUCLEOTIDE SEQUENCE [LARGE SCALE GENOMIC DNA]</scope>
</reference>
<dbReference type="PANTHER" id="PTHR43464">
    <property type="entry name" value="METHYLTRANSFERASE"/>
    <property type="match status" value="1"/>
</dbReference>
<protein>
    <recommendedName>
        <fullName evidence="1">Methyltransferase type 11 domain-containing protein</fullName>
    </recommendedName>
</protein>
<accession>A0A1G2KMT3</accession>
<evidence type="ECO:0000259" key="1">
    <source>
        <dbReference type="Pfam" id="PF08241"/>
    </source>
</evidence>
<dbReference type="GO" id="GO:0008757">
    <property type="term" value="F:S-adenosylmethionine-dependent methyltransferase activity"/>
    <property type="evidence" value="ECO:0007669"/>
    <property type="project" value="InterPro"/>
</dbReference>
<sequence length="246" mass="28209">METHEYGRIAKRESFYFWHVGRREILREALLRTLGSGKKDLKILDYGCGPGGNILFLRYFGRVSGVDISATALEFAQTRGFEKLDKVTDYTLPYLDGSFDVVSSLDVFEHIDTDEAAMRECLRVLKPGGILLVTVPAHRWLWSNHDVALHHFRRYSRRELMQKLRGVGFQIVEWSHFVTTAVPINLIRKARDGVSQIPSEDVDTYDVEFSNAVNSLLLAILRLEKFIIRFLPLPFGSSLFMIAKKL</sequence>
<evidence type="ECO:0000313" key="3">
    <source>
        <dbReference type="Proteomes" id="UP000177362"/>
    </source>
</evidence>
<dbReference type="InterPro" id="IPR029063">
    <property type="entry name" value="SAM-dependent_MTases_sf"/>
</dbReference>
<dbReference type="Pfam" id="PF08241">
    <property type="entry name" value="Methyltransf_11"/>
    <property type="match status" value="1"/>
</dbReference>
<evidence type="ECO:0000313" key="2">
    <source>
        <dbReference type="EMBL" id="OHA00735.1"/>
    </source>
</evidence>
<proteinExistence type="predicted"/>